<evidence type="ECO:0000256" key="1">
    <source>
        <dbReference type="ARBA" id="ARBA00001231"/>
    </source>
</evidence>
<proteinExistence type="inferred from homology"/>
<dbReference type="InterPro" id="IPR013783">
    <property type="entry name" value="Ig-like_fold"/>
</dbReference>
<dbReference type="SUPFAM" id="SSF81296">
    <property type="entry name" value="E set domains"/>
    <property type="match status" value="1"/>
</dbReference>
<dbReference type="GO" id="GO:0016020">
    <property type="term" value="C:membrane"/>
    <property type="evidence" value="ECO:0007669"/>
    <property type="project" value="TreeGrafter"/>
</dbReference>
<dbReference type="InterPro" id="IPR004866">
    <property type="entry name" value="CHB/HEX_N_dom"/>
</dbReference>
<dbReference type="Pfam" id="PF03174">
    <property type="entry name" value="CHB_HEX_C"/>
    <property type="match status" value="1"/>
</dbReference>
<dbReference type="AlphaFoldDB" id="A0AAN9BBE5"/>
<evidence type="ECO:0000256" key="8">
    <source>
        <dbReference type="PIRSR" id="PIRSR625705-1"/>
    </source>
</evidence>
<comment type="catalytic activity">
    <reaction evidence="1">
        <text>Hydrolysis of terminal non-reducing N-acetyl-D-hexosamine residues in N-acetyl-beta-D-hexosaminides.</text>
        <dbReference type="EC" id="3.2.1.52"/>
    </reaction>
</comment>
<evidence type="ECO:0000256" key="4">
    <source>
        <dbReference type="ARBA" id="ARBA00022801"/>
    </source>
</evidence>
<dbReference type="PANTHER" id="PTHR22600">
    <property type="entry name" value="BETA-HEXOSAMINIDASE"/>
    <property type="match status" value="1"/>
</dbReference>
<gene>
    <name evidence="11" type="ORF">V1264_020451</name>
</gene>
<feature type="active site" description="Proton donor" evidence="8">
    <location>
        <position position="557"/>
    </location>
</feature>
<feature type="region of interest" description="Disordered" evidence="9">
    <location>
        <begin position="1"/>
        <end position="21"/>
    </location>
</feature>
<dbReference type="EMBL" id="JBAMIC010000010">
    <property type="protein sequence ID" value="KAK7102193.1"/>
    <property type="molecule type" value="Genomic_DNA"/>
</dbReference>
<dbReference type="GO" id="GO:0030203">
    <property type="term" value="P:glycosaminoglycan metabolic process"/>
    <property type="evidence" value="ECO:0007669"/>
    <property type="project" value="TreeGrafter"/>
</dbReference>
<sequence>MMSHCSEKKAKTMDKQESRKLPNLTQAELDGLAASLDIHYAVLDNLTGGQASYEASLTISNKGSTELRFANWSMFFSHIRMIEPGRLPCDEGIKLADGLHLMHINGCLFRLHPTPDFKPLGQGQALTIPFRGQYYSVARCDILPNWFLAAPDLEPRVIACTAGESLDFVAPFDTASKWKRFDYTLSSSKKKRFDFYDPFTPEVRFNRNAVEDQGTCGKRVIPTPVSLTVSENEQPVKFEGPMWTVVYDTSFKQEAQYLAERIGSSILSSGSSTTPSSHAILLTKGEAPVSINNKTVTSNESYHLSVDATQHRVQISASEGPGIFWGVQTLLSLVSDGTLQSLEVKDAPRYVYRGMHVDVSRNFHSKESVMRLLEVMAMYKLNKFHFHLTDDEGWRLEIPGLEELTEVGSRRCHTTSEENSLLPLLGSGPYTTSSGSGFLSVEEYREILRFATQRHIEVIPEIDMPGHCHAAVKAMQARCSKLKAAGDPRAAEQYLLSDLSASAAINSESQSVQMFSENSLNPGLPATYEFIRKVMKEIQKMHSDICPLRVFHFGGDEVPYEAWEDSPACQALIDTGEVKSFKDLMEYFVVKVAEIAAELGLEVGAWQDGIVYEFEEPFSRQKFLNKNVMVYAWKNRWETGMASDVYKLANSNYQVVLSPGTHLYFDHPQEPDPEERGLYWACRFTDTHKVFCFAPDNLFSNADVRLTGEAFSAEELKALDGAEESTPLEKPENIVGLQGQLWTELIRTKDQFDAMIYPRLLAMAERAWHKASWESRHRDDQQRKEECGRDWEEFAKALGRKELRRLDALGVQYYLPPPGARIKDDTFLEVNCQITGLPVQFSTDNGKRWTTYTQPAEIREASDLITLRTCSADDKRHSRVIKLSGPSRATATQADR</sequence>
<dbReference type="InterPro" id="IPR015882">
    <property type="entry name" value="HEX_bac_N"/>
</dbReference>
<dbReference type="PRINTS" id="PR00738">
    <property type="entry name" value="GLHYDRLASE20"/>
</dbReference>
<dbReference type="InterPro" id="IPR004867">
    <property type="entry name" value="CHB_C_dom"/>
</dbReference>
<evidence type="ECO:0000256" key="5">
    <source>
        <dbReference type="ARBA" id="ARBA00023295"/>
    </source>
</evidence>
<dbReference type="Pfam" id="PF02838">
    <property type="entry name" value="Glyco_hydro_20b"/>
    <property type="match status" value="1"/>
</dbReference>
<dbReference type="EC" id="3.2.1.52" evidence="3"/>
<evidence type="ECO:0000256" key="6">
    <source>
        <dbReference type="ARBA" id="ARBA00030512"/>
    </source>
</evidence>
<feature type="compositionally biased region" description="Basic and acidic residues" evidence="9">
    <location>
        <begin position="1"/>
        <end position="20"/>
    </location>
</feature>
<accession>A0AAN9BBE5</accession>
<organism evidence="11 12">
    <name type="scientific">Littorina saxatilis</name>
    <dbReference type="NCBI Taxonomy" id="31220"/>
    <lineage>
        <taxon>Eukaryota</taxon>
        <taxon>Metazoa</taxon>
        <taxon>Spiralia</taxon>
        <taxon>Lophotrochozoa</taxon>
        <taxon>Mollusca</taxon>
        <taxon>Gastropoda</taxon>
        <taxon>Caenogastropoda</taxon>
        <taxon>Littorinimorpha</taxon>
        <taxon>Littorinoidea</taxon>
        <taxon>Littorinidae</taxon>
        <taxon>Littorina</taxon>
    </lineage>
</organism>
<dbReference type="GO" id="GO:0030247">
    <property type="term" value="F:polysaccharide binding"/>
    <property type="evidence" value="ECO:0007669"/>
    <property type="project" value="InterPro"/>
</dbReference>
<keyword evidence="4" id="KW-0378">Hydrolase</keyword>
<evidence type="ECO:0000259" key="10">
    <source>
        <dbReference type="SMART" id="SM01081"/>
    </source>
</evidence>
<dbReference type="InterPro" id="IPR015883">
    <property type="entry name" value="Glyco_hydro_20_cat"/>
</dbReference>
<comment type="caution">
    <text evidence="11">The sequence shown here is derived from an EMBL/GenBank/DDBJ whole genome shotgun (WGS) entry which is preliminary data.</text>
</comment>
<evidence type="ECO:0000256" key="2">
    <source>
        <dbReference type="ARBA" id="ARBA00006285"/>
    </source>
</evidence>
<evidence type="ECO:0000256" key="9">
    <source>
        <dbReference type="SAM" id="MobiDB-lite"/>
    </source>
</evidence>
<comment type="similarity">
    <text evidence="2">Belongs to the glycosyl hydrolase 20 family.</text>
</comment>
<evidence type="ECO:0000313" key="11">
    <source>
        <dbReference type="EMBL" id="KAK7102193.1"/>
    </source>
</evidence>
<dbReference type="InterPro" id="IPR012291">
    <property type="entry name" value="CBM2_carb-bd_dom_sf"/>
</dbReference>
<dbReference type="SUPFAM" id="SSF49384">
    <property type="entry name" value="Carbohydrate-binding domain"/>
    <property type="match status" value="1"/>
</dbReference>
<dbReference type="SUPFAM" id="SSF51445">
    <property type="entry name" value="(Trans)glycosidases"/>
    <property type="match status" value="1"/>
</dbReference>
<dbReference type="Gene3D" id="3.20.20.80">
    <property type="entry name" value="Glycosidases"/>
    <property type="match status" value="1"/>
</dbReference>
<dbReference type="SUPFAM" id="SSF55545">
    <property type="entry name" value="beta-N-acetylhexosaminidase-like domain"/>
    <property type="match status" value="1"/>
</dbReference>
<dbReference type="Proteomes" id="UP001374579">
    <property type="component" value="Unassembled WGS sequence"/>
</dbReference>
<keyword evidence="5" id="KW-0326">Glycosidase</keyword>
<dbReference type="InterPro" id="IPR029018">
    <property type="entry name" value="Hex-like_dom2"/>
</dbReference>
<dbReference type="Gene3D" id="3.30.379.10">
    <property type="entry name" value="Chitobiase/beta-hexosaminidase domain 2-like"/>
    <property type="match status" value="1"/>
</dbReference>
<protein>
    <recommendedName>
        <fullName evidence="3">beta-N-acetylhexosaminidase</fullName>
        <ecNumber evidence="3">3.2.1.52</ecNumber>
    </recommendedName>
    <alternativeName>
        <fullName evidence="6">Beta-N-acetylhexosaminidase</fullName>
    </alternativeName>
    <alternativeName>
        <fullName evidence="7">N-acetyl-beta-glucosaminidase</fullName>
    </alternativeName>
</protein>
<evidence type="ECO:0000256" key="7">
    <source>
        <dbReference type="ARBA" id="ARBA00033000"/>
    </source>
</evidence>
<dbReference type="GO" id="GO:0005975">
    <property type="term" value="P:carbohydrate metabolic process"/>
    <property type="evidence" value="ECO:0007669"/>
    <property type="project" value="InterPro"/>
</dbReference>
<dbReference type="InterPro" id="IPR008965">
    <property type="entry name" value="CBM2/CBM3_carb-bd_dom_sf"/>
</dbReference>
<dbReference type="InterPro" id="IPR017853">
    <property type="entry name" value="GH"/>
</dbReference>
<reference evidence="11 12" key="1">
    <citation type="submission" date="2024-02" db="EMBL/GenBank/DDBJ databases">
        <title>Chromosome-scale genome assembly of the rough periwinkle Littorina saxatilis.</title>
        <authorList>
            <person name="De Jode A."/>
            <person name="Faria R."/>
            <person name="Formenti G."/>
            <person name="Sims Y."/>
            <person name="Smith T.P."/>
            <person name="Tracey A."/>
            <person name="Wood J.M.D."/>
            <person name="Zagrodzka Z.B."/>
            <person name="Johannesson K."/>
            <person name="Butlin R.K."/>
            <person name="Leder E.H."/>
        </authorList>
    </citation>
    <scope>NUCLEOTIDE SEQUENCE [LARGE SCALE GENOMIC DNA]</scope>
    <source>
        <strain evidence="11">Snail1</strain>
        <tissue evidence="11">Muscle</tissue>
    </source>
</reference>
<name>A0AAN9BBE5_9CAEN</name>
<evidence type="ECO:0000256" key="3">
    <source>
        <dbReference type="ARBA" id="ARBA00012663"/>
    </source>
</evidence>
<evidence type="ECO:0000313" key="12">
    <source>
        <dbReference type="Proteomes" id="UP001374579"/>
    </source>
</evidence>
<dbReference type="SMART" id="SM01081">
    <property type="entry name" value="CHB_HEX"/>
    <property type="match status" value="1"/>
</dbReference>
<dbReference type="InterPro" id="IPR014756">
    <property type="entry name" value="Ig_E-set"/>
</dbReference>
<dbReference type="PANTHER" id="PTHR22600:SF57">
    <property type="entry name" value="BETA-N-ACETYLHEXOSAMINIDASE"/>
    <property type="match status" value="1"/>
</dbReference>
<feature type="domain" description="Chitobiase/beta-hexosaminidases N-terminal" evidence="10">
    <location>
        <begin position="34"/>
        <end position="203"/>
    </location>
</feature>
<dbReference type="Pfam" id="PF00728">
    <property type="entry name" value="Glyco_hydro_20"/>
    <property type="match status" value="1"/>
</dbReference>
<dbReference type="Gene3D" id="2.60.40.10">
    <property type="entry name" value="Immunoglobulins"/>
    <property type="match status" value="1"/>
</dbReference>
<dbReference type="CDD" id="cd02847">
    <property type="entry name" value="E_set_Chitobiase_C"/>
    <property type="match status" value="1"/>
</dbReference>
<dbReference type="Gene3D" id="2.60.40.290">
    <property type="match status" value="1"/>
</dbReference>
<dbReference type="GO" id="GO:0004563">
    <property type="term" value="F:beta-N-acetylhexosaminidase activity"/>
    <property type="evidence" value="ECO:0007669"/>
    <property type="project" value="UniProtKB-EC"/>
</dbReference>
<dbReference type="Pfam" id="PF03173">
    <property type="entry name" value="CHB_HEX"/>
    <property type="match status" value="1"/>
</dbReference>
<dbReference type="InterPro" id="IPR025705">
    <property type="entry name" value="Beta_hexosaminidase_sua/sub"/>
</dbReference>
<keyword evidence="12" id="KW-1185">Reference proteome</keyword>